<dbReference type="RefSeq" id="WP_034793500.1">
    <property type="nucleotide sequence ID" value="NZ_CP015880.1"/>
</dbReference>
<dbReference type="GeneID" id="29520646"/>
<dbReference type="Proteomes" id="UP001214094">
    <property type="component" value="Chromosome"/>
</dbReference>
<accession>A0ABY8HKD3</accession>
<keyword evidence="1" id="KW-0472">Membrane</keyword>
<sequence length="67" mass="7095">MSAVVIRILLRYGAGLLVAKGLLAPEAGLVLADDPDVQMLMEVGIGLGAGILSECWYVLARRLGWAK</sequence>
<reference evidence="2 3" key="1">
    <citation type="submission" date="2023-03" db="EMBL/GenBank/DDBJ databases">
        <title>Comparative genome and transcriptome analysis combination mining strategies for increasing vitamin B12 production of Ensifer adhaerens strain.</title>
        <authorList>
            <person name="Yongheng L."/>
        </authorList>
    </citation>
    <scope>NUCLEOTIDE SEQUENCE [LARGE SCALE GENOMIC DNA]</scope>
    <source>
        <strain evidence="2 3">Casida A-T305</strain>
    </source>
</reference>
<evidence type="ECO:0000313" key="2">
    <source>
        <dbReference type="EMBL" id="WFP92547.1"/>
    </source>
</evidence>
<keyword evidence="3" id="KW-1185">Reference proteome</keyword>
<organism evidence="2 3">
    <name type="scientific">Ensifer adhaerens</name>
    <name type="common">Sinorhizobium morelense</name>
    <dbReference type="NCBI Taxonomy" id="106592"/>
    <lineage>
        <taxon>Bacteria</taxon>
        <taxon>Pseudomonadati</taxon>
        <taxon>Pseudomonadota</taxon>
        <taxon>Alphaproteobacteria</taxon>
        <taxon>Hyphomicrobiales</taxon>
        <taxon>Rhizobiaceae</taxon>
        <taxon>Sinorhizobium/Ensifer group</taxon>
        <taxon>Ensifer</taxon>
    </lineage>
</organism>
<name>A0ABY8HKD3_ENSAD</name>
<proteinExistence type="predicted"/>
<protein>
    <submittedName>
        <fullName evidence="2">Uncharacterized protein</fullName>
    </submittedName>
</protein>
<gene>
    <name evidence="2" type="ORF">P4B07_09370</name>
</gene>
<keyword evidence="1" id="KW-1133">Transmembrane helix</keyword>
<evidence type="ECO:0000256" key="1">
    <source>
        <dbReference type="SAM" id="Phobius"/>
    </source>
</evidence>
<evidence type="ECO:0000313" key="3">
    <source>
        <dbReference type="Proteomes" id="UP001214094"/>
    </source>
</evidence>
<dbReference type="EMBL" id="CP121308">
    <property type="protein sequence ID" value="WFP92547.1"/>
    <property type="molecule type" value="Genomic_DNA"/>
</dbReference>
<feature type="transmembrane region" description="Helical" evidence="1">
    <location>
        <begin position="42"/>
        <end position="60"/>
    </location>
</feature>
<keyword evidence="1" id="KW-0812">Transmembrane</keyword>